<sequence>MAAPRHLPLLLLLLLGVAAAGEGGEGAPRGRRLLMLVDDLAVRSSHSAFFGSLQARGLDLDFRLADDPKLSLHRYGQYLYDGLVLSPPLHPAILVRSSSSTAIISASI</sequence>
<comment type="function">
    <text evidence="1">Subunit of the oligosaccharyl transferase (OST) complex that catalyzes the initial transfer of a defined glycan (Glc(3)Man(9)GlcNAc(2) in eukaryotes) from the lipid carrier dolichol-pyrophosphate to an asparagine residue within an Asn-X-Ser/Thr consensus motif in nascent polypeptide chains, the first step in protein N-glycosylation. N-glycosylation occurs cotranslationally and the complex associates with the Sec61 complex at the channel-forming translocon complex that mediates protein translocation across the endoplasmic reticulum (ER).</text>
</comment>
<dbReference type="EMBL" id="JAAALK010000081">
    <property type="protein sequence ID" value="KAG8090428.1"/>
    <property type="molecule type" value="Genomic_DNA"/>
</dbReference>
<comment type="similarity">
    <text evidence="1">Belongs to the DDOST 48 kDa subunit family.</text>
</comment>
<reference evidence="3" key="2">
    <citation type="submission" date="2021-02" db="EMBL/GenBank/DDBJ databases">
        <authorList>
            <person name="Kimball J.A."/>
            <person name="Haas M.W."/>
            <person name="Macchietto M."/>
            <person name="Kono T."/>
            <person name="Duquette J."/>
            <person name="Shao M."/>
        </authorList>
    </citation>
    <scope>NUCLEOTIDE SEQUENCE</scope>
    <source>
        <tissue evidence="3">Fresh leaf tissue</tissue>
    </source>
</reference>
<gene>
    <name evidence="3" type="ORF">GUJ93_ZPchr0011g27410</name>
</gene>
<dbReference type="GO" id="GO:0018279">
    <property type="term" value="P:protein N-linked glycosylation via asparagine"/>
    <property type="evidence" value="ECO:0007669"/>
    <property type="project" value="UniProtKB-UniRule"/>
</dbReference>
<dbReference type="Proteomes" id="UP000729402">
    <property type="component" value="Unassembled WGS sequence"/>
</dbReference>
<evidence type="ECO:0000256" key="1">
    <source>
        <dbReference type="RuleBase" id="RU361142"/>
    </source>
</evidence>
<evidence type="ECO:0000313" key="4">
    <source>
        <dbReference type="Proteomes" id="UP000729402"/>
    </source>
</evidence>
<name>A0A8J5WFF4_ZIZPA</name>
<feature type="domain" description="OST48 N-terminal" evidence="2">
    <location>
        <begin position="32"/>
        <end position="88"/>
    </location>
</feature>
<dbReference type="PANTHER" id="PTHR10830:SF0">
    <property type="entry name" value="DOLICHYL-DIPHOSPHOOLIGOSACCHARIDE--PROTEIN GLYCOSYLTRANSFERASE 48 KDA SUBUNIT"/>
    <property type="match status" value="1"/>
</dbReference>
<dbReference type="InterPro" id="IPR055457">
    <property type="entry name" value="OST48_N"/>
</dbReference>
<organism evidence="3 4">
    <name type="scientific">Zizania palustris</name>
    <name type="common">Northern wild rice</name>
    <dbReference type="NCBI Taxonomy" id="103762"/>
    <lineage>
        <taxon>Eukaryota</taxon>
        <taxon>Viridiplantae</taxon>
        <taxon>Streptophyta</taxon>
        <taxon>Embryophyta</taxon>
        <taxon>Tracheophyta</taxon>
        <taxon>Spermatophyta</taxon>
        <taxon>Magnoliopsida</taxon>
        <taxon>Liliopsida</taxon>
        <taxon>Poales</taxon>
        <taxon>Poaceae</taxon>
        <taxon>BOP clade</taxon>
        <taxon>Oryzoideae</taxon>
        <taxon>Oryzeae</taxon>
        <taxon>Zizaniinae</taxon>
        <taxon>Zizania</taxon>
    </lineage>
</organism>
<keyword evidence="4" id="KW-1185">Reference proteome</keyword>
<proteinExistence type="inferred from homology"/>
<evidence type="ECO:0000313" key="3">
    <source>
        <dbReference type="EMBL" id="KAG8090428.1"/>
    </source>
</evidence>
<dbReference type="OrthoDB" id="29105at2759"/>
<dbReference type="PANTHER" id="PTHR10830">
    <property type="entry name" value="DOLICHYL-DIPHOSPHOOLIGOSACCHARIDE--PROTEIN GLYCOSYLTRANSFERASE 48 KDA SUBUNIT"/>
    <property type="match status" value="1"/>
</dbReference>
<keyword evidence="1" id="KW-0256">Endoplasmic reticulum</keyword>
<comment type="subcellular location">
    <subcellularLocation>
        <location evidence="1">Endoplasmic reticulum membrane</location>
        <topology evidence="1">Single-pass type I membrane protein</topology>
    </subcellularLocation>
</comment>
<dbReference type="GO" id="GO:0008250">
    <property type="term" value="C:oligosaccharyltransferase complex"/>
    <property type="evidence" value="ECO:0007669"/>
    <property type="project" value="TreeGrafter"/>
</dbReference>
<keyword evidence="1" id="KW-0732">Signal</keyword>
<evidence type="ECO:0000259" key="2">
    <source>
        <dbReference type="Pfam" id="PF03345"/>
    </source>
</evidence>
<dbReference type="Pfam" id="PF03345">
    <property type="entry name" value="OST48_N"/>
    <property type="match status" value="1"/>
</dbReference>
<dbReference type="UniPathway" id="UPA00378"/>
<feature type="signal peptide" evidence="1">
    <location>
        <begin position="1"/>
        <end position="20"/>
    </location>
</feature>
<comment type="subunit">
    <text evidence="1">Component of the oligosaccharyltransferase (OST) complex.</text>
</comment>
<accession>A0A8J5WFF4</accession>
<feature type="chain" id="PRO_5035337029" description="Dolichyl-diphosphooligosaccharide--protein glycosyltransferase 48 kDa subunit" evidence="1">
    <location>
        <begin position="21"/>
        <end position="108"/>
    </location>
</feature>
<protein>
    <recommendedName>
        <fullName evidence="1">Dolichyl-diphosphooligosaccharide--protein glycosyltransferase 48 kDa subunit</fullName>
        <shortName evidence="1">Oligosaccharyl transferase 48 kDa subunit</shortName>
    </recommendedName>
</protein>
<comment type="caution">
    <text evidence="3">The sequence shown here is derived from an EMBL/GenBank/DDBJ whole genome shotgun (WGS) entry which is preliminary data.</text>
</comment>
<comment type="pathway">
    <text evidence="1">Protein modification; protein glycosylation.</text>
</comment>
<dbReference type="InterPro" id="IPR005013">
    <property type="entry name" value="DDOST_48_kDa_subunit"/>
</dbReference>
<reference evidence="3" key="1">
    <citation type="journal article" date="2021" name="bioRxiv">
        <title>Whole Genome Assembly and Annotation of Northern Wild Rice, Zizania palustris L., Supports a Whole Genome Duplication in the Zizania Genus.</title>
        <authorList>
            <person name="Haas M."/>
            <person name="Kono T."/>
            <person name="Macchietto M."/>
            <person name="Millas R."/>
            <person name="McGilp L."/>
            <person name="Shao M."/>
            <person name="Duquette J."/>
            <person name="Hirsch C.N."/>
            <person name="Kimball J."/>
        </authorList>
    </citation>
    <scope>NUCLEOTIDE SEQUENCE</scope>
    <source>
        <tissue evidence="3">Fresh leaf tissue</tissue>
    </source>
</reference>
<dbReference type="AlphaFoldDB" id="A0A8J5WFF4"/>